<dbReference type="InterPro" id="IPR018641">
    <property type="entry name" value="Trfase_1_rSAM/seldom-assoc"/>
</dbReference>
<dbReference type="RefSeq" id="WP_116682766.1">
    <property type="nucleotide sequence ID" value="NZ_QURL01000003.1"/>
</dbReference>
<accession>A0A371X560</accession>
<comment type="caution">
    <text evidence="1">The sequence shown here is derived from an EMBL/GenBank/DDBJ whole genome shotgun (WGS) entry which is preliminary data.</text>
</comment>
<dbReference type="GO" id="GO:0016740">
    <property type="term" value="F:transferase activity"/>
    <property type="evidence" value="ECO:0007669"/>
    <property type="project" value="UniProtKB-KW"/>
</dbReference>
<dbReference type="Gene3D" id="3.90.550.10">
    <property type="entry name" value="Spore Coat Polysaccharide Biosynthesis Protein SpsA, Chain A"/>
    <property type="match status" value="1"/>
</dbReference>
<dbReference type="Pfam" id="PF09837">
    <property type="entry name" value="DUF2064"/>
    <property type="match status" value="1"/>
</dbReference>
<name>A0A371X560_9HYPH</name>
<gene>
    <name evidence="1" type="ORF">DYI37_08480</name>
</gene>
<evidence type="ECO:0000313" key="1">
    <source>
        <dbReference type="EMBL" id="RFC64349.1"/>
    </source>
</evidence>
<dbReference type="NCBIfam" id="TIGR04282">
    <property type="entry name" value="glyco_like_cofC"/>
    <property type="match status" value="1"/>
</dbReference>
<keyword evidence="1" id="KW-0808">Transferase</keyword>
<dbReference type="Proteomes" id="UP000264310">
    <property type="component" value="Unassembled WGS sequence"/>
</dbReference>
<organism evidence="1 2">
    <name type="scientific">Fulvimarina endophytica</name>
    <dbReference type="NCBI Taxonomy" id="2293836"/>
    <lineage>
        <taxon>Bacteria</taxon>
        <taxon>Pseudomonadati</taxon>
        <taxon>Pseudomonadota</taxon>
        <taxon>Alphaproteobacteria</taxon>
        <taxon>Hyphomicrobiales</taxon>
        <taxon>Aurantimonadaceae</taxon>
        <taxon>Fulvimarina</taxon>
    </lineage>
</organism>
<dbReference type="SUPFAM" id="SSF53448">
    <property type="entry name" value="Nucleotide-diphospho-sugar transferases"/>
    <property type="match status" value="1"/>
</dbReference>
<proteinExistence type="predicted"/>
<dbReference type="AlphaFoldDB" id="A0A371X560"/>
<dbReference type="EMBL" id="QURL01000003">
    <property type="protein sequence ID" value="RFC64349.1"/>
    <property type="molecule type" value="Genomic_DNA"/>
</dbReference>
<reference evidence="1 2" key="1">
    <citation type="submission" date="2018-08" db="EMBL/GenBank/DDBJ databases">
        <title>Fulvimarina sp. 85, whole genome shotgun sequence.</title>
        <authorList>
            <person name="Tuo L."/>
        </authorList>
    </citation>
    <scope>NUCLEOTIDE SEQUENCE [LARGE SCALE GENOMIC DNA]</scope>
    <source>
        <strain evidence="1 2">85</strain>
    </source>
</reference>
<keyword evidence="2" id="KW-1185">Reference proteome</keyword>
<dbReference type="PANTHER" id="PTHR36529:SF1">
    <property type="entry name" value="GLYCOSYLTRANSFERASE"/>
    <property type="match status" value="1"/>
</dbReference>
<dbReference type="InterPro" id="IPR029044">
    <property type="entry name" value="Nucleotide-diphossugar_trans"/>
</dbReference>
<dbReference type="PANTHER" id="PTHR36529">
    <property type="entry name" value="SLL1095 PROTEIN"/>
    <property type="match status" value="1"/>
</dbReference>
<dbReference type="OrthoDB" id="9798250at2"/>
<protein>
    <submittedName>
        <fullName evidence="1">Glycosyltransferase</fullName>
    </submittedName>
</protein>
<evidence type="ECO:0000313" key="2">
    <source>
        <dbReference type="Proteomes" id="UP000264310"/>
    </source>
</evidence>
<sequence length="209" mass="22171">MTLDPSRPTLVVFAKAPVLGTVKTRLAAGIGEAQALALYRHCLRRTVRELADPRWRTVLAVTPDGSAKAGDLWPEGPDRIAQGGGDLGVRMMRPLAQAVPEAPVVLVGSDIPGIGKAHVERAFGALHVKPMVFGPALDGGFYMVGARDRPPPDLFAGVEWSTDRVLAEVTARLLGDGFALIETLEDLDDLASLERHRAAGRLPASGETA</sequence>